<gene>
    <name evidence="2" type="ORF">H4W29_004932</name>
</gene>
<proteinExistence type="predicted"/>
<feature type="transmembrane region" description="Helical" evidence="1">
    <location>
        <begin position="54"/>
        <end position="72"/>
    </location>
</feature>
<dbReference type="SUPFAM" id="SSF52151">
    <property type="entry name" value="FabD/lysophospholipase-like"/>
    <property type="match status" value="1"/>
</dbReference>
<organism evidence="2 3">
    <name type="scientific">Rhizobium viscosum</name>
    <name type="common">Arthrobacter viscosus</name>
    <dbReference type="NCBI Taxonomy" id="1673"/>
    <lineage>
        <taxon>Bacteria</taxon>
        <taxon>Pseudomonadati</taxon>
        <taxon>Pseudomonadota</taxon>
        <taxon>Alphaproteobacteria</taxon>
        <taxon>Hyphomicrobiales</taxon>
        <taxon>Rhizobiaceae</taxon>
        <taxon>Rhizobium/Agrobacterium group</taxon>
        <taxon>Rhizobium</taxon>
    </lineage>
</organism>
<feature type="transmembrane region" description="Helical" evidence="1">
    <location>
        <begin position="275"/>
        <end position="298"/>
    </location>
</feature>
<evidence type="ECO:0000256" key="1">
    <source>
        <dbReference type="SAM" id="Phobius"/>
    </source>
</evidence>
<dbReference type="RefSeq" id="WP_192731396.1">
    <property type="nucleotide sequence ID" value="NZ_BAAAVL010000002.1"/>
</dbReference>
<protein>
    <recommendedName>
        <fullName evidence="4">PNPLA domain-containing protein</fullName>
    </recommendedName>
</protein>
<keyword evidence="1" id="KW-1133">Transmembrane helix</keyword>
<accession>A0ABR9IWU7</accession>
<name>A0ABR9IWU7_RHIVS</name>
<dbReference type="InterPro" id="IPR016035">
    <property type="entry name" value="Acyl_Trfase/lysoPLipase"/>
</dbReference>
<feature type="transmembrane region" description="Helical" evidence="1">
    <location>
        <begin position="443"/>
        <end position="466"/>
    </location>
</feature>
<feature type="transmembrane region" description="Helical" evidence="1">
    <location>
        <begin position="79"/>
        <end position="99"/>
    </location>
</feature>
<comment type="caution">
    <text evidence="2">The sequence shown here is derived from an EMBL/GenBank/DDBJ whole genome shotgun (WGS) entry which is preliminary data.</text>
</comment>
<feature type="transmembrane region" description="Helical" evidence="1">
    <location>
        <begin position="310"/>
        <end position="332"/>
    </location>
</feature>
<dbReference type="Proteomes" id="UP000620262">
    <property type="component" value="Unassembled WGS sequence"/>
</dbReference>
<keyword evidence="1" id="KW-0472">Membrane</keyword>
<reference evidence="2 3" key="1">
    <citation type="submission" date="2020-10" db="EMBL/GenBank/DDBJ databases">
        <title>Sequencing the genomes of 1000 actinobacteria strains.</title>
        <authorList>
            <person name="Klenk H.-P."/>
        </authorList>
    </citation>
    <scope>NUCLEOTIDE SEQUENCE [LARGE SCALE GENOMIC DNA]</scope>
    <source>
        <strain evidence="2 3">DSM 7307</strain>
    </source>
</reference>
<dbReference type="EMBL" id="JADBEC010000002">
    <property type="protein sequence ID" value="MBE1507687.1"/>
    <property type="molecule type" value="Genomic_DNA"/>
</dbReference>
<evidence type="ECO:0000313" key="2">
    <source>
        <dbReference type="EMBL" id="MBE1507687.1"/>
    </source>
</evidence>
<evidence type="ECO:0008006" key="4">
    <source>
        <dbReference type="Google" id="ProtNLM"/>
    </source>
</evidence>
<feature type="transmembrane region" description="Helical" evidence="1">
    <location>
        <begin position="105"/>
        <end position="126"/>
    </location>
</feature>
<keyword evidence="1" id="KW-0812">Transmembrane</keyword>
<sequence length="964" mass="105414">MNEHQVHREASIYNWLGERVRRFVRWWRKFDAWLNQPLPKGRGLAWRWFAPDGYAWFVPALASILILAMALGPTIEMRWGNLGLLAIGFALLFLLHAAASRQALFNQYLLAGQLVILAVLATLLIINARPETYGMMTARPRLHVGVAIVCALVLALPAAWLLASSMFRSNAGGGLADSLPKVELFLPKNRYDFMGRGPIAALASAFTIAPIRYPVELLLPGSLFTLFVPDHYLWYAFLVTGIAAWIALFLGILFDRLMEILQTIGRLFFIGPQRVISVLVIVVAVLRLADVHYITYLFNAGSEGYGNTTLMRYIAFAYAVAWYYAFWCDHFVARRLMRLMDRERQTITPVEIAYDYEGSETLSTVRNQGRTIALHGAGRLKVEGRYEDQYQRRTKAASDRAIQFMTPADVLAQFRAQLERLPAEQAPTGDLLASLRNFQRSTLVYPALVGALAYGLIGGPAVFSFLRAIQPPELAIHSERHVGKQPASFLFESGRPNGGCGPLQPTTPRIAVIASGGGTRAAIYTASLLRGLAEHDQICNVVLVSGVSGGSAALGYFALHEQELRRPRDSMDVKAWDDFSQAMALPFIEQVIDGASDMRFAFGRWHWASSACREAQRPNEDVTGWIPARSRLGAILAESFVCHMGAGTMEAPSFGVMLNTAIVGSFSDDSSSCQADRSLSLPERATRCRQFLDAAQAGGRLVLTNLAAPSSPPDDGSLHMQLVTLDNADMSIARAAALSANFPPVFPDAAIDIEASGAARTRYWVTDGGAVENRGAMTLYYAIRDAFRSAPQSPQALPPLHVVIADVSAPAGRYSESFGFGSVLGAGGQLGLGLETELRSAIEKFYCDHNSGVSIHEITMPRVFRDGGIGTHWLLPNSLSFTNPENLSETEILSARDVETLVLALHSDVAETYQDEAAAKKVKLWAQQDHVAKHDARWKDLLASLTGAGGKHGCLDIPGGMTGQ</sequence>
<keyword evidence="3" id="KW-1185">Reference proteome</keyword>
<feature type="transmembrane region" description="Helical" evidence="1">
    <location>
        <begin position="232"/>
        <end position="254"/>
    </location>
</feature>
<dbReference type="Gene3D" id="3.40.1090.10">
    <property type="entry name" value="Cytosolic phospholipase A2 catalytic domain"/>
    <property type="match status" value="1"/>
</dbReference>
<feature type="transmembrane region" description="Helical" evidence="1">
    <location>
        <begin position="142"/>
        <end position="163"/>
    </location>
</feature>
<evidence type="ECO:0000313" key="3">
    <source>
        <dbReference type="Proteomes" id="UP000620262"/>
    </source>
</evidence>